<evidence type="ECO:0000313" key="2">
    <source>
        <dbReference type="Proteomes" id="UP000322144"/>
    </source>
</evidence>
<protein>
    <submittedName>
        <fullName evidence="1">Uncharacterized protein</fullName>
    </submittedName>
</protein>
<proteinExistence type="predicted"/>
<evidence type="ECO:0000313" key="1">
    <source>
        <dbReference type="EMBL" id="QEM42114.1"/>
    </source>
</evidence>
<sequence length="73" mass="8437">MNIATMFVLAIHVGLFGITSTEESTIQFENKAQCISRLDILENKYRGYEILRTENTLKVTNPDEYSIFIFKCL</sequence>
<dbReference type="KEGG" id="vg:77937135"/>
<reference evidence="1 2" key="1">
    <citation type="submission" date="2019-06" db="EMBL/GenBank/DDBJ databases">
        <title>A distant relative of Phikzvirus genus phages from a therapeutic phage collection.</title>
        <authorList>
            <person name="Hejnowicz M.S."/>
            <person name="Dabrowski K."/>
            <person name="Gawor J."/>
            <person name="Weber-Dabrowska B."/>
            <person name="Gromadka R."/>
            <person name="Lobocka M.B."/>
        </authorList>
    </citation>
    <scope>NUCLEOTIDE SEQUENCE [LARGE SCALE GENOMIC DNA]</scope>
</reference>
<name>A0A5C1K9X6_9CAUD</name>
<dbReference type="RefSeq" id="YP_010661125.1">
    <property type="nucleotide sequence ID" value="NC_070882.1"/>
</dbReference>
<organism evidence="1 2">
    <name type="scientific">Pseudomonas phage vB_PaeM_PS119XW</name>
    <dbReference type="NCBI Taxonomy" id="2601632"/>
    <lineage>
        <taxon>Viruses</taxon>
        <taxon>Duplodnaviria</taxon>
        <taxon>Heunggongvirae</taxon>
        <taxon>Uroviricota</taxon>
        <taxon>Caudoviricetes</taxon>
        <taxon>Chimalliviridae</taxon>
        <taxon>Pawinskivirus</taxon>
        <taxon>Pawinskivirus PS119XW</taxon>
    </lineage>
</organism>
<dbReference type="Proteomes" id="UP000322144">
    <property type="component" value="Segment"/>
</dbReference>
<dbReference type="EMBL" id="MN103543">
    <property type="protein sequence ID" value="QEM42114.1"/>
    <property type="molecule type" value="Genomic_DNA"/>
</dbReference>
<dbReference type="GeneID" id="77937135"/>
<keyword evidence="2" id="KW-1185">Reference proteome</keyword>
<accession>A0A5C1K9X6</accession>